<dbReference type="Pfam" id="PF01774">
    <property type="entry name" value="UreD"/>
    <property type="match status" value="1"/>
</dbReference>
<proteinExistence type="inferred from homology"/>
<reference evidence="4 5" key="1">
    <citation type="submission" date="2025-05" db="UniProtKB">
        <authorList>
            <consortium name="RefSeq"/>
        </authorList>
    </citation>
    <scope>IDENTIFICATION</scope>
</reference>
<evidence type="ECO:0000256" key="2">
    <source>
        <dbReference type="ARBA" id="ARBA00023186"/>
    </source>
</evidence>
<dbReference type="PANTHER" id="PTHR33643:SF1">
    <property type="entry name" value="UREASE ACCESSORY PROTEIN D"/>
    <property type="match status" value="1"/>
</dbReference>
<dbReference type="HAMAP" id="MF_01384">
    <property type="entry name" value="UreD"/>
    <property type="match status" value="1"/>
</dbReference>
<protein>
    <submittedName>
        <fullName evidence="4 5">Urease accessory protein D</fullName>
    </submittedName>
</protein>
<name>A0ABM0K8L8_APLCA</name>
<accession>A0ABM0K8L8</accession>
<evidence type="ECO:0000313" key="3">
    <source>
        <dbReference type="Proteomes" id="UP000694888"/>
    </source>
</evidence>
<dbReference type="RefSeq" id="XP_005111402.1">
    <property type="nucleotide sequence ID" value="XM_005111345.3"/>
</dbReference>
<evidence type="ECO:0000256" key="1">
    <source>
        <dbReference type="ARBA" id="ARBA00007177"/>
    </source>
</evidence>
<dbReference type="PANTHER" id="PTHR33643">
    <property type="entry name" value="UREASE ACCESSORY PROTEIN D"/>
    <property type="match status" value="1"/>
</dbReference>
<gene>
    <name evidence="4 5" type="primary">LOC101855914</name>
</gene>
<evidence type="ECO:0000313" key="5">
    <source>
        <dbReference type="RefSeq" id="XP_035829066.1"/>
    </source>
</evidence>
<dbReference type="InterPro" id="IPR002669">
    <property type="entry name" value="UreD"/>
</dbReference>
<organism evidence="3 4">
    <name type="scientific">Aplysia californica</name>
    <name type="common">California sea hare</name>
    <dbReference type="NCBI Taxonomy" id="6500"/>
    <lineage>
        <taxon>Eukaryota</taxon>
        <taxon>Metazoa</taxon>
        <taxon>Spiralia</taxon>
        <taxon>Lophotrochozoa</taxon>
        <taxon>Mollusca</taxon>
        <taxon>Gastropoda</taxon>
        <taxon>Heterobranchia</taxon>
        <taxon>Euthyneura</taxon>
        <taxon>Tectipleura</taxon>
        <taxon>Aplysiida</taxon>
        <taxon>Aplysioidea</taxon>
        <taxon>Aplysiidae</taxon>
        <taxon>Aplysia</taxon>
    </lineage>
</organism>
<comment type="similarity">
    <text evidence="1">Belongs to the UreD family.</text>
</comment>
<keyword evidence="3" id="KW-1185">Reference proteome</keyword>
<dbReference type="RefSeq" id="XP_035829066.1">
    <property type="nucleotide sequence ID" value="XM_035973173.1"/>
</dbReference>
<dbReference type="Proteomes" id="UP000694888">
    <property type="component" value="Unplaced"/>
</dbReference>
<dbReference type="GeneID" id="101855914"/>
<evidence type="ECO:0000313" key="4">
    <source>
        <dbReference type="RefSeq" id="XP_005111402.1"/>
    </source>
</evidence>
<keyword evidence="2" id="KW-0143">Chaperone</keyword>
<sequence>MPSLKIVGSGHIEVEANLSKCQSGDKNKLFAYGEIVSLKYTHPFRFLAPENCTGSPCRWIYPVTFGGGLVGGDKVTAQVKVGAGCAVVVSSQESTKVYHCQESGETSQSLHYSVGNESLLCVLSDPVVCYKGANFRQAQVVDLCAASNLVFLDWMLSGRTALEEHWAFQRYFNKIEVQMKGEVVLRECCHLEDSPLQTKCKTLKDFQVCGTCIVLGDYVSFLSRSLQNKYGRKKDIGDKLDKGLIVSVSQVTYTVEGETINGCYLRFLAQTMSQASTVIKDICEPLIPILGADPFERKL</sequence>